<organism evidence="2 3">
    <name type="scientific">Desulfobacter latus</name>
    <dbReference type="NCBI Taxonomy" id="2292"/>
    <lineage>
        <taxon>Bacteria</taxon>
        <taxon>Pseudomonadati</taxon>
        <taxon>Thermodesulfobacteriota</taxon>
        <taxon>Desulfobacteria</taxon>
        <taxon>Desulfobacterales</taxon>
        <taxon>Desulfobacteraceae</taxon>
        <taxon>Desulfobacter</taxon>
    </lineage>
</organism>
<keyword evidence="3" id="KW-1185">Reference proteome</keyword>
<protein>
    <submittedName>
        <fullName evidence="2">DUF4388 domain-containing protein</fullName>
    </submittedName>
</protein>
<dbReference type="PANTHER" id="PTHR36304:SF4">
    <property type="entry name" value="DUF4388 DOMAIN-CONTAINING PROTEIN"/>
    <property type="match status" value="1"/>
</dbReference>
<dbReference type="PANTHER" id="PTHR36304">
    <property type="entry name" value="DOMAIN GTPASE-ACTIVATING PROTEIN, PUTATIVE-RELATED-RELATED"/>
    <property type="match status" value="1"/>
</dbReference>
<evidence type="ECO:0000259" key="1">
    <source>
        <dbReference type="Pfam" id="PF14332"/>
    </source>
</evidence>
<dbReference type="Proteomes" id="UP000553343">
    <property type="component" value="Unassembled WGS sequence"/>
</dbReference>
<gene>
    <name evidence="2" type="ORF">HXW94_04565</name>
</gene>
<proteinExistence type="predicted"/>
<sequence length="405" mass="45821">MNFQGDFEGLALASIFQLLCNDEKTGVLTVTGDDDTSRVFFNNGTIVYATASLKEARLGFLLRTNGVISEQQLKKCLDLAKESKTHLGKILVDKGYISLETFKKYNIRQVETILYNLFFCKKGKFDYKDEKLNLKGMIVTQLNPMKLILEASRRIDELSVLKKCIPSDKMIYKMSGTVPNKNEIKLNANEWCVLSLVDGTRTVRQIINQSGYDDFAVYKILFSVISSGMIVEKEEISLNGEGDEGDYSAIITVYSDLISVILKTLTDELGGHTSAVFEDAKKDLPEQFQQILKTYSPYNDKRSNSTQISNTMLHVSPAQDRRTILITGFNEYCYRILKNMGNILGTETLLNVVDGLEKMLSYVEKYQTSSVEKDKIVNDFRTIILEIKTRFKPKSKGGGFFSFFS</sequence>
<reference evidence="2 3" key="1">
    <citation type="submission" date="2020-06" db="EMBL/GenBank/DDBJ databases">
        <title>High-quality draft genome of sulfate reducer Desulfobacter latus type strain AcrS2 isolated from marine sediment.</title>
        <authorList>
            <person name="Hoppe M."/>
            <person name="Larsen C.K."/>
            <person name="Marshall I.P.G."/>
            <person name="Schramm A."/>
            <person name="Marietou A.G."/>
        </authorList>
    </citation>
    <scope>NUCLEOTIDE SEQUENCE [LARGE SCALE GENOMIC DNA]</scope>
    <source>
        <strain evidence="2 3">AcRS2</strain>
    </source>
</reference>
<evidence type="ECO:0000313" key="3">
    <source>
        <dbReference type="Proteomes" id="UP000553343"/>
    </source>
</evidence>
<dbReference type="AlphaFoldDB" id="A0A850T5R1"/>
<accession>A0A850T5R1</accession>
<dbReference type="Pfam" id="PF14332">
    <property type="entry name" value="DUF4388"/>
    <property type="match status" value="1"/>
</dbReference>
<evidence type="ECO:0000313" key="2">
    <source>
        <dbReference type="EMBL" id="NWH04265.1"/>
    </source>
</evidence>
<name>A0A850T5R1_9BACT</name>
<dbReference type="EMBL" id="JACADJ010000009">
    <property type="protein sequence ID" value="NWH04265.1"/>
    <property type="molecule type" value="Genomic_DNA"/>
</dbReference>
<dbReference type="InterPro" id="IPR025497">
    <property type="entry name" value="PatA-like_N"/>
</dbReference>
<dbReference type="SUPFAM" id="SSF160246">
    <property type="entry name" value="EspE N-terminal domain-like"/>
    <property type="match status" value="1"/>
</dbReference>
<comment type="caution">
    <text evidence="2">The sequence shown here is derived from an EMBL/GenBank/DDBJ whole genome shotgun (WGS) entry which is preliminary data.</text>
</comment>
<dbReference type="InterPro" id="IPR037257">
    <property type="entry name" value="T2SS_E_N_sf"/>
</dbReference>
<feature type="domain" description="PatA-like N-terminal" evidence="1">
    <location>
        <begin position="4"/>
        <end position="158"/>
    </location>
</feature>